<gene>
    <name evidence="1" type="ORF">DPMN_178093</name>
</gene>
<dbReference type="AlphaFoldDB" id="A0A9D4IL44"/>
<reference evidence="1" key="2">
    <citation type="submission" date="2020-11" db="EMBL/GenBank/DDBJ databases">
        <authorList>
            <person name="McCartney M.A."/>
            <person name="Auch B."/>
            <person name="Kono T."/>
            <person name="Mallez S."/>
            <person name="Becker A."/>
            <person name="Gohl D.M."/>
            <person name="Silverstein K.A.T."/>
            <person name="Koren S."/>
            <person name="Bechman K.B."/>
            <person name="Herman A."/>
            <person name="Abrahante J.E."/>
            <person name="Garbe J."/>
        </authorList>
    </citation>
    <scope>NUCLEOTIDE SEQUENCE</scope>
    <source>
        <strain evidence="1">Duluth1</strain>
        <tissue evidence="1">Whole animal</tissue>
    </source>
</reference>
<reference evidence="1" key="1">
    <citation type="journal article" date="2019" name="bioRxiv">
        <title>The Genome of the Zebra Mussel, Dreissena polymorpha: A Resource for Invasive Species Research.</title>
        <authorList>
            <person name="McCartney M.A."/>
            <person name="Auch B."/>
            <person name="Kono T."/>
            <person name="Mallez S."/>
            <person name="Zhang Y."/>
            <person name="Obille A."/>
            <person name="Becker A."/>
            <person name="Abrahante J.E."/>
            <person name="Garbe J."/>
            <person name="Badalamenti J.P."/>
            <person name="Herman A."/>
            <person name="Mangelson H."/>
            <person name="Liachko I."/>
            <person name="Sullivan S."/>
            <person name="Sone E.D."/>
            <person name="Koren S."/>
            <person name="Silverstein K.A.T."/>
            <person name="Beckman K.B."/>
            <person name="Gohl D.M."/>
        </authorList>
    </citation>
    <scope>NUCLEOTIDE SEQUENCE</scope>
    <source>
        <strain evidence="1">Duluth1</strain>
        <tissue evidence="1">Whole animal</tissue>
    </source>
</reference>
<evidence type="ECO:0000313" key="1">
    <source>
        <dbReference type="EMBL" id="KAH3776662.1"/>
    </source>
</evidence>
<name>A0A9D4IL44_DREPO</name>
<evidence type="ECO:0000313" key="2">
    <source>
        <dbReference type="Proteomes" id="UP000828390"/>
    </source>
</evidence>
<dbReference type="Proteomes" id="UP000828390">
    <property type="component" value="Unassembled WGS sequence"/>
</dbReference>
<dbReference type="EMBL" id="JAIWYP010000009">
    <property type="protein sequence ID" value="KAH3776662.1"/>
    <property type="molecule type" value="Genomic_DNA"/>
</dbReference>
<organism evidence="1 2">
    <name type="scientific">Dreissena polymorpha</name>
    <name type="common">Zebra mussel</name>
    <name type="synonym">Mytilus polymorpha</name>
    <dbReference type="NCBI Taxonomy" id="45954"/>
    <lineage>
        <taxon>Eukaryota</taxon>
        <taxon>Metazoa</taxon>
        <taxon>Spiralia</taxon>
        <taxon>Lophotrochozoa</taxon>
        <taxon>Mollusca</taxon>
        <taxon>Bivalvia</taxon>
        <taxon>Autobranchia</taxon>
        <taxon>Heteroconchia</taxon>
        <taxon>Euheterodonta</taxon>
        <taxon>Imparidentia</taxon>
        <taxon>Neoheterodontei</taxon>
        <taxon>Myida</taxon>
        <taxon>Dreissenoidea</taxon>
        <taxon>Dreissenidae</taxon>
        <taxon>Dreissena</taxon>
    </lineage>
</organism>
<comment type="caution">
    <text evidence="1">The sequence shown here is derived from an EMBL/GenBank/DDBJ whole genome shotgun (WGS) entry which is preliminary data.</text>
</comment>
<protein>
    <submittedName>
        <fullName evidence="1">Uncharacterized protein</fullName>
    </submittedName>
</protein>
<keyword evidence="2" id="KW-1185">Reference proteome</keyword>
<sequence length="73" mass="8501">MCRFVYTRQSKTACYLADWCWFVFKSLGDTDLLLDLLELLLLLELLACRNGFLQQTQQHSSTNIQIGRNKLTT</sequence>
<proteinExistence type="predicted"/>
<accession>A0A9D4IL44</accession>